<feature type="compositionally biased region" description="Low complexity" evidence="1">
    <location>
        <begin position="63"/>
        <end position="76"/>
    </location>
</feature>
<feature type="compositionally biased region" description="Polar residues" evidence="1">
    <location>
        <begin position="50"/>
        <end position="62"/>
    </location>
</feature>
<dbReference type="Proteomes" id="UP001347796">
    <property type="component" value="Unassembled WGS sequence"/>
</dbReference>
<organism evidence="2 3">
    <name type="scientific">Patella caerulea</name>
    <name type="common">Rayed Mediterranean limpet</name>
    <dbReference type="NCBI Taxonomy" id="87958"/>
    <lineage>
        <taxon>Eukaryota</taxon>
        <taxon>Metazoa</taxon>
        <taxon>Spiralia</taxon>
        <taxon>Lophotrochozoa</taxon>
        <taxon>Mollusca</taxon>
        <taxon>Gastropoda</taxon>
        <taxon>Patellogastropoda</taxon>
        <taxon>Patelloidea</taxon>
        <taxon>Patellidae</taxon>
        <taxon>Patella</taxon>
    </lineage>
</organism>
<gene>
    <name evidence="2" type="ORF">SNE40_015909</name>
</gene>
<accession>A0AAN8JAR8</accession>
<sequence length="211" mass="22895">MSSTSVIQMEQDNNSFNFPTTPNVTLPISARPECEGQATKPKLYLYRNMPQTPRLSSPLNDISKSTNSSSKSLGSFSGNSPAMTSFNISAVSPDYSRQSSIHGDNLLLNNNNVKSLDPGVDGVLETSSDPRLCPRVLVDVDLPIQRPAGSSSVTTATVVNNYLSARASPQITQHLDPGINTSSSKIADKKNTIREDKHFRNPKQVNIINSF</sequence>
<feature type="region of interest" description="Disordered" evidence="1">
    <location>
        <begin position="1"/>
        <end position="23"/>
    </location>
</feature>
<evidence type="ECO:0000313" key="3">
    <source>
        <dbReference type="Proteomes" id="UP001347796"/>
    </source>
</evidence>
<reference evidence="2 3" key="1">
    <citation type="submission" date="2024-01" db="EMBL/GenBank/DDBJ databases">
        <title>The genome of the rayed Mediterranean limpet Patella caerulea (Linnaeus, 1758).</title>
        <authorList>
            <person name="Anh-Thu Weber A."/>
            <person name="Halstead-Nussloch G."/>
        </authorList>
    </citation>
    <scope>NUCLEOTIDE SEQUENCE [LARGE SCALE GENOMIC DNA]</scope>
    <source>
        <strain evidence="2">AATW-2023a</strain>
        <tissue evidence="2">Whole specimen</tissue>
    </source>
</reference>
<evidence type="ECO:0000313" key="2">
    <source>
        <dbReference type="EMBL" id="KAK6172194.1"/>
    </source>
</evidence>
<dbReference type="AlphaFoldDB" id="A0AAN8JAR8"/>
<name>A0AAN8JAR8_PATCE</name>
<protein>
    <submittedName>
        <fullName evidence="2">Uncharacterized protein</fullName>
    </submittedName>
</protein>
<comment type="caution">
    <text evidence="2">The sequence shown here is derived from an EMBL/GenBank/DDBJ whole genome shotgun (WGS) entry which is preliminary data.</text>
</comment>
<feature type="region of interest" description="Disordered" evidence="1">
    <location>
        <begin position="50"/>
        <end position="76"/>
    </location>
</feature>
<keyword evidence="3" id="KW-1185">Reference proteome</keyword>
<proteinExistence type="predicted"/>
<dbReference type="EMBL" id="JAZGQO010000011">
    <property type="protein sequence ID" value="KAK6172194.1"/>
    <property type="molecule type" value="Genomic_DNA"/>
</dbReference>
<evidence type="ECO:0000256" key="1">
    <source>
        <dbReference type="SAM" id="MobiDB-lite"/>
    </source>
</evidence>